<dbReference type="EMBL" id="JACBZV010000004">
    <property type="protein sequence ID" value="NYJ12025.1"/>
    <property type="molecule type" value="Genomic_DNA"/>
</dbReference>
<dbReference type="AlphaFoldDB" id="A0A7Z0DZV9"/>
<dbReference type="Proteomes" id="UP000535276">
    <property type="component" value="Unassembled WGS sequence"/>
</dbReference>
<comment type="caution">
    <text evidence="1">The sequence shown here is derived from an EMBL/GenBank/DDBJ whole genome shotgun (WGS) entry which is preliminary data.</text>
</comment>
<sequence>MGLFQNGLAEKNIGFSTDFYNRSESVIHNSL</sequence>
<gene>
    <name evidence="1" type="ORF">GGI64_003083</name>
</gene>
<accession>A0A7Z0DZV9</accession>
<organism evidence="1 2">
    <name type="scientific">Rhizobium leguminosarum</name>
    <dbReference type="NCBI Taxonomy" id="384"/>
    <lineage>
        <taxon>Bacteria</taxon>
        <taxon>Pseudomonadati</taxon>
        <taxon>Pseudomonadota</taxon>
        <taxon>Alphaproteobacteria</taxon>
        <taxon>Hyphomicrobiales</taxon>
        <taxon>Rhizobiaceae</taxon>
        <taxon>Rhizobium/Agrobacterium group</taxon>
        <taxon>Rhizobium</taxon>
    </lineage>
</organism>
<evidence type="ECO:0000313" key="2">
    <source>
        <dbReference type="Proteomes" id="UP000535276"/>
    </source>
</evidence>
<protein>
    <submittedName>
        <fullName evidence="1">Uncharacterized protein</fullName>
    </submittedName>
</protein>
<proteinExistence type="predicted"/>
<evidence type="ECO:0000313" key="1">
    <source>
        <dbReference type="EMBL" id="NYJ12025.1"/>
    </source>
</evidence>
<reference evidence="1 2" key="1">
    <citation type="submission" date="2020-07" db="EMBL/GenBank/DDBJ databases">
        <title>Genomic Encyclopedia of Type Strains, Phase IV (KMG-V): Genome sequencing to study the core and pangenomes of soil and plant-associated prokaryotes.</title>
        <authorList>
            <person name="Whitman W."/>
        </authorList>
    </citation>
    <scope>NUCLEOTIDE SEQUENCE [LARGE SCALE GENOMIC DNA]</scope>
    <source>
        <strain evidence="1 2">SEMIA 4052</strain>
    </source>
</reference>
<name>A0A7Z0DZV9_RHILE</name>